<evidence type="ECO:0000256" key="1">
    <source>
        <dbReference type="SAM" id="Phobius"/>
    </source>
</evidence>
<dbReference type="RefSeq" id="WP_115418019.1">
    <property type="nucleotide sequence ID" value="NZ_CP031358.1"/>
</dbReference>
<sequence length="327" mass="36938">MGPEQVLIWSAIVASVMLAAFCVLLFRRWLQERRKGEERALLAAITRSYLRRVAGQLDTEYSPKWSDELKLSAVSHIHLLLRGEERNRLMQMAELDGLLRKTLARSRSRRAARRLEAIRLLQQFGSEACVARLREIFTRDRNAIVRMEASFALAALHRLPPPRETVRILDMFGRKTNRLDSALLRASAKDYVEQLELLLADDLPDEKKALLVDALGWSENPSVLPLLEKFSHHANAEVRSAALRAAGKLGLPKAGIWVQRLLADPVPFVRLQAVNACVSIGHHPSVPLLEKARDDEDIWVRLRAEDALDRLRPNTKTEAASAQNDHG</sequence>
<proteinExistence type="predicted"/>
<keyword evidence="3" id="KW-1185">Reference proteome</keyword>
<dbReference type="GO" id="GO:0016491">
    <property type="term" value="F:oxidoreductase activity"/>
    <property type="evidence" value="ECO:0007669"/>
    <property type="project" value="TreeGrafter"/>
</dbReference>
<dbReference type="AlphaFoldDB" id="A0A345YIF4"/>
<dbReference type="InterPro" id="IPR016024">
    <property type="entry name" value="ARM-type_fold"/>
</dbReference>
<dbReference type="InterPro" id="IPR011989">
    <property type="entry name" value="ARM-like"/>
</dbReference>
<dbReference type="KEGG" id="err:DVR09_14700"/>
<keyword evidence="1" id="KW-1133">Transmembrane helix</keyword>
<dbReference type="Gene3D" id="1.25.10.10">
    <property type="entry name" value="Leucine-rich Repeat Variant"/>
    <property type="match status" value="1"/>
</dbReference>
<reference evidence="2 3" key="1">
    <citation type="submission" date="2018-07" db="EMBL/GenBank/DDBJ databases">
        <title>Genome sequence of Erythrobacter strain YH-07, an antagonistic bacterium isolated from Yellow Sea.</title>
        <authorList>
            <person name="Tang T."/>
            <person name="Liu Q."/>
            <person name="Sun X."/>
        </authorList>
    </citation>
    <scope>NUCLEOTIDE SEQUENCE [LARGE SCALE GENOMIC DNA]</scope>
    <source>
        <strain evidence="2 3">YH-07</strain>
        <plasmid evidence="2 3">unnamed</plasmid>
    </source>
</reference>
<dbReference type="OrthoDB" id="7566040at2"/>
<dbReference type="Proteomes" id="UP000254508">
    <property type="component" value="Plasmid unnamed"/>
</dbReference>
<dbReference type="InterPro" id="IPR004155">
    <property type="entry name" value="PBS_lyase_HEAT"/>
</dbReference>
<keyword evidence="1" id="KW-0812">Transmembrane</keyword>
<keyword evidence="1" id="KW-0472">Membrane</keyword>
<dbReference type="SUPFAM" id="SSF48371">
    <property type="entry name" value="ARM repeat"/>
    <property type="match status" value="1"/>
</dbReference>
<dbReference type="EMBL" id="CP031358">
    <property type="protein sequence ID" value="AXK43706.1"/>
    <property type="molecule type" value="Genomic_DNA"/>
</dbReference>
<keyword evidence="2" id="KW-0614">Plasmid</keyword>
<dbReference type="SMART" id="SM00567">
    <property type="entry name" value="EZ_HEAT"/>
    <property type="match status" value="4"/>
</dbReference>
<dbReference type="PANTHER" id="PTHR12697:SF5">
    <property type="entry name" value="DEOXYHYPUSINE HYDROXYLASE"/>
    <property type="match status" value="1"/>
</dbReference>
<protein>
    <submittedName>
        <fullName evidence="2">HEAT repeat domain-containing protein</fullName>
    </submittedName>
</protein>
<evidence type="ECO:0000313" key="3">
    <source>
        <dbReference type="Proteomes" id="UP000254508"/>
    </source>
</evidence>
<evidence type="ECO:0000313" key="2">
    <source>
        <dbReference type="EMBL" id="AXK43706.1"/>
    </source>
</evidence>
<dbReference type="PANTHER" id="PTHR12697">
    <property type="entry name" value="PBS LYASE HEAT-LIKE PROTEIN"/>
    <property type="match status" value="1"/>
</dbReference>
<dbReference type="Pfam" id="PF13646">
    <property type="entry name" value="HEAT_2"/>
    <property type="match status" value="1"/>
</dbReference>
<name>A0A345YIF4_9SPHN</name>
<organism evidence="2 3">
    <name type="scientific">Erythrobacter aureus</name>
    <dbReference type="NCBI Taxonomy" id="2182384"/>
    <lineage>
        <taxon>Bacteria</taxon>
        <taxon>Pseudomonadati</taxon>
        <taxon>Pseudomonadota</taxon>
        <taxon>Alphaproteobacteria</taxon>
        <taxon>Sphingomonadales</taxon>
        <taxon>Erythrobacteraceae</taxon>
        <taxon>Erythrobacter/Porphyrobacter group</taxon>
        <taxon>Erythrobacter</taxon>
    </lineage>
</organism>
<gene>
    <name evidence="2" type="ORF">DVR09_14700</name>
</gene>
<accession>A0A345YIF4</accession>
<geneLocation type="plasmid" evidence="2 3">
    <name>unnamed</name>
</geneLocation>
<feature type="transmembrane region" description="Helical" evidence="1">
    <location>
        <begin position="6"/>
        <end position="26"/>
    </location>
</feature>